<evidence type="ECO:0000313" key="3">
    <source>
        <dbReference type="Proteomes" id="UP000306038"/>
    </source>
</evidence>
<comment type="caution">
    <text evidence="2">The sequence shown here is derived from an EMBL/GenBank/DDBJ whole genome shotgun (WGS) entry which is preliminary data.</text>
</comment>
<dbReference type="InterPro" id="IPR023809">
    <property type="entry name" value="Thiopep_bacteriocin_synth_dom"/>
</dbReference>
<evidence type="ECO:0000313" key="2">
    <source>
        <dbReference type="EMBL" id="THV61941.1"/>
    </source>
</evidence>
<proteinExistence type="predicted"/>
<organism evidence="2 3">
    <name type="scientific">Chryseobacterium candidae</name>
    <dbReference type="NCBI Taxonomy" id="1978493"/>
    <lineage>
        <taxon>Bacteria</taxon>
        <taxon>Pseudomonadati</taxon>
        <taxon>Bacteroidota</taxon>
        <taxon>Flavobacteriia</taxon>
        <taxon>Flavobacteriales</taxon>
        <taxon>Weeksellaceae</taxon>
        <taxon>Chryseobacterium group</taxon>
        <taxon>Chryseobacterium</taxon>
    </lineage>
</organism>
<gene>
    <name evidence="2" type="ORF">EK417_07525</name>
</gene>
<dbReference type="Pfam" id="PF14028">
    <property type="entry name" value="Lant_dehydr_C"/>
    <property type="match status" value="1"/>
</dbReference>
<name>A0ABY2R8K8_9FLAO</name>
<dbReference type="EMBL" id="SDLV01000014">
    <property type="protein sequence ID" value="THV61941.1"/>
    <property type="molecule type" value="Genomic_DNA"/>
</dbReference>
<protein>
    <submittedName>
        <fullName evidence="2">Lantibiotic dehydratase</fullName>
    </submittedName>
</protein>
<evidence type="ECO:0000259" key="1">
    <source>
        <dbReference type="Pfam" id="PF14028"/>
    </source>
</evidence>
<reference evidence="2 3" key="1">
    <citation type="submission" date="2019-01" db="EMBL/GenBank/DDBJ databases">
        <authorList>
            <person name="B I."/>
            <person name="Ch S."/>
            <person name="Ch V.R."/>
        </authorList>
    </citation>
    <scope>NUCLEOTIDE SEQUENCE [LARGE SCALE GENOMIC DNA]</scope>
    <source>
        <strain evidence="2 3">JC507</strain>
    </source>
</reference>
<dbReference type="Proteomes" id="UP000306038">
    <property type="component" value="Unassembled WGS sequence"/>
</dbReference>
<accession>A0ABY2R8K8</accession>
<keyword evidence="3" id="KW-1185">Reference proteome</keyword>
<sequence>MTVVIKRKFVPGTEWLYLKIYTGVKTADLILEEAAQPLVEYFQENDFISKWFFIRYNDPKPHLRIRFELNSIDNSNKIIDKINEALYESVESGEISNIIFDTYNREIERYGENTIEDAETLFCKNSEFTFQCLHYDDEEKIIVSLFYIDEMLNKLNLSVQEKLDWIKDFNTAFKQEFNADKKLNSQLDKKYREFKPKYLDFTRSVDFLEERNVIISNIEESNLALRNIIDHHKNQSLGISLQSFFSSIFHMNINRLFVSNQRLFEMVIYDYLLRYYKMKLYIP</sequence>
<dbReference type="NCBIfam" id="TIGR03891">
    <property type="entry name" value="thiopep_ocin"/>
    <property type="match status" value="1"/>
</dbReference>
<feature type="domain" description="Thiopeptide-type bacteriocin biosynthesis" evidence="1">
    <location>
        <begin position="15"/>
        <end position="276"/>
    </location>
</feature>